<evidence type="ECO:0000313" key="3">
    <source>
        <dbReference type="EMBL" id="GIH09534.1"/>
    </source>
</evidence>
<feature type="transmembrane region" description="Helical" evidence="2">
    <location>
        <begin position="481"/>
        <end position="508"/>
    </location>
</feature>
<dbReference type="SUPFAM" id="SSF82866">
    <property type="entry name" value="Multidrug efflux transporter AcrB transmembrane domain"/>
    <property type="match status" value="2"/>
</dbReference>
<dbReference type="GO" id="GO:0042910">
    <property type="term" value="F:xenobiotic transmembrane transporter activity"/>
    <property type="evidence" value="ECO:0007669"/>
    <property type="project" value="TreeGrafter"/>
</dbReference>
<proteinExistence type="predicted"/>
<feature type="transmembrane region" description="Helical" evidence="2">
    <location>
        <begin position="348"/>
        <end position="371"/>
    </location>
</feature>
<feature type="transmembrane region" description="Helical" evidence="2">
    <location>
        <begin position="378"/>
        <end position="398"/>
    </location>
</feature>
<dbReference type="GO" id="GO:0005886">
    <property type="term" value="C:plasma membrane"/>
    <property type="evidence" value="ECO:0007669"/>
    <property type="project" value="TreeGrafter"/>
</dbReference>
<feature type="region of interest" description="Disordered" evidence="1">
    <location>
        <begin position="250"/>
        <end position="274"/>
    </location>
</feature>
<reference evidence="3" key="1">
    <citation type="submission" date="2021-01" db="EMBL/GenBank/DDBJ databases">
        <title>Whole genome shotgun sequence of Rhizocola hellebori NBRC 109834.</title>
        <authorList>
            <person name="Komaki H."/>
            <person name="Tamura T."/>
        </authorList>
    </citation>
    <scope>NUCLEOTIDE SEQUENCE</scope>
    <source>
        <strain evidence="3">NBRC 109834</strain>
    </source>
</reference>
<evidence type="ECO:0000313" key="4">
    <source>
        <dbReference type="Proteomes" id="UP000612899"/>
    </source>
</evidence>
<feature type="transmembrane region" description="Helical" evidence="2">
    <location>
        <begin position="912"/>
        <end position="937"/>
    </location>
</feature>
<organism evidence="3 4">
    <name type="scientific">Rhizocola hellebori</name>
    <dbReference type="NCBI Taxonomy" id="1392758"/>
    <lineage>
        <taxon>Bacteria</taxon>
        <taxon>Bacillati</taxon>
        <taxon>Actinomycetota</taxon>
        <taxon>Actinomycetes</taxon>
        <taxon>Micromonosporales</taxon>
        <taxon>Micromonosporaceae</taxon>
        <taxon>Rhizocola</taxon>
    </lineage>
</organism>
<dbReference type="PANTHER" id="PTHR32063">
    <property type="match status" value="1"/>
</dbReference>
<dbReference type="InterPro" id="IPR001036">
    <property type="entry name" value="Acrflvin-R"/>
</dbReference>
<feature type="transmembrane region" description="Helical" evidence="2">
    <location>
        <begin position="404"/>
        <end position="428"/>
    </location>
</feature>
<dbReference type="InterPro" id="IPR027463">
    <property type="entry name" value="AcrB_DN_DC_subdom"/>
</dbReference>
<dbReference type="Proteomes" id="UP000612899">
    <property type="component" value="Unassembled WGS sequence"/>
</dbReference>
<feature type="transmembrane region" description="Helical" evidence="2">
    <location>
        <begin position="541"/>
        <end position="561"/>
    </location>
</feature>
<dbReference type="EMBL" id="BONY01000070">
    <property type="protein sequence ID" value="GIH09534.1"/>
    <property type="molecule type" value="Genomic_DNA"/>
</dbReference>
<dbReference type="Gene3D" id="3.30.70.1430">
    <property type="entry name" value="Multidrug efflux transporter AcrB pore domain"/>
    <property type="match status" value="2"/>
</dbReference>
<accession>A0A8J3VJL1</accession>
<dbReference type="Pfam" id="PF00873">
    <property type="entry name" value="ACR_tran"/>
    <property type="match status" value="1"/>
</dbReference>
<dbReference type="AlphaFoldDB" id="A0A8J3VJL1"/>
<dbReference type="SUPFAM" id="SSF82693">
    <property type="entry name" value="Multidrug efflux transporter AcrB pore domain, PN1, PN2, PC1 and PC2 subdomains"/>
    <property type="match status" value="3"/>
</dbReference>
<feature type="transmembrane region" description="Helical" evidence="2">
    <location>
        <begin position="991"/>
        <end position="1016"/>
    </location>
</feature>
<dbReference type="SUPFAM" id="SSF82714">
    <property type="entry name" value="Multidrug efflux transporter AcrB TolC docking domain, DN and DC subdomains"/>
    <property type="match status" value="2"/>
</dbReference>
<keyword evidence="2" id="KW-0812">Transmembrane</keyword>
<evidence type="ECO:0000256" key="1">
    <source>
        <dbReference type="SAM" id="MobiDB-lite"/>
    </source>
</evidence>
<dbReference type="Gene3D" id="1.20.1640.10">
    <property type="entry name" value="Multidrug efflux transporter AcrB transmembrane domain"/>
    <property type="match status" value="2"/>
</dbReference>
<dbReference type="Gene3D" id="3.30.2090.10">
    <property type="entry name" value="Multidrug efflux transporter AcrB TolC docking domain, DN and DC subdomains"/>
    <property type="match status" value="2"/>
</dbReference>
<feature type="transmembrane region" description="Helical" evidence="2">
    <location>
        <begin position="449"/>
        <end position="475"/>
    </location>
</feature>
<feature type="transmembrane region" description="Helical" evidence="2">
    <location>
        <begin position="886"/>
        <end position="906"/>
    </location>
</feature>
<keyword evidence="4" id="KW-1185">Reference proteome</keyword>
<sequence>MGIRVSFLTRLSLANRGLVALITIAIFGFGLSAVPQLRQQLLPDIQFPSVSVIAAYPGATPELVEQQVAVPIEQAVSGIDGVTMVTSASRTGSATVWVNFDYGADIKAISANVEQALSRVQNRLPANVDPTVLAGTTDDIPVIVLAATGADEETLRDKVLPTIGQIDGVREATLSGARAKQVVITVNQAELARRGLTAQSIITALTANGVSTAGGTITEGNLSYSVAVGGRFNNLDQLRDLYLTSSATGGGATGGGAAPAPSASPRPGAASTPTQLKDVARVEPAQADITSITRTNGKPSLGIAVTAVPGANAVEISHKVSDQLSTLEQATGAELEVIFDQAPQVEKAIGSLTTEGMLGLSFAVLVILVFLLSVRSTLVTAVSIPVSVVIALIALWSADYSLNMLTLGGLTIAIGRVVDDSIVVLENIKRHLAGGEAKRDAIGNAVKEVAGAVTASTLTTVAVFLPIALVGGLVGQFFGPFGLTVTAALLASLIVSLTIVPVLAFWFLKPPKTAKPAESEANGRLQRAYVPVLGWALRHRLVTLLVAGGIIAGTGVLATTIETSFIGGSGTTLQMTMQMPNGTSLAVTDEAAKDIERILAGQPDIARYQVTVGGGGGGIFGQGGSSSNRASFRITSRDDTDQQKVIGDLREATKGLDGEIVVGAAGGGAFGSSDLAVEIEAADEKTLREATEQVRVAMASLADVTDVKTDLAANTPQVQITLDRAAAAKLGMTDASVGQLINQAFRGTQISRIVLDGVEQPVVMRAAAAPSDVAALKALPVAPGVKLDDIADINTVEGPGQINRVDQARTATVSATPTAEGLSAVSAALEAKLKELKLPAGATYSVGGVTQEQQDAFGDLFLAMLVAIALVFIVMIGTFRSVAQPLILLISIPFAATGALGLLAITGEPLGLPAMIGLLMLIGIVVTNAIVLLDLINQYRASGVNVREAIVEGGRRRLRPILMTAVATIFALLPMSLGFTESSAFISQPLAVVVIGGLITSTLLTLVLVPVLYSLIEGAKARLARKRRSPAVQS</sequence>
<comment type="caution">
    <text evidence="3">The sequence shown here is derived from an EMBL/GenBank/DDBJ whole genome shotgun (WGS) entry which is preliminary data.</text>
</comment>
<dbReference type="PRINTS" id="PR00702">
    <property type="entry name" value="ACRIFLAVINRP"/>
</dbReference>
<dbReference type="Gene3D" id="3.30.70.1320">
    <property type="entry name" value="Multidrug efflux transporter AcrB pore domain like"/>
    <property type="match status" value="1"/>
</dbReference>
<gene>
    <name evidence="3" type="ORF">Rhe02_76010</name>
</gene>
<feature type="transmembrane region" description="Helical" evidence="2">
    <location>
        <begin position="860"/>
        <end position="879"/>
    </location>
</feature>
<feature type="transmembrane region" description="Helical" evidence="2">
    <location>
        <begin position="958"/>
        <end position="979"/>
    </location>
</feature>
<keyword evidence="2" id="KW-0472">Membrane</keyword>
<keyword evidence="2" id="KW-1133">Transmembrane helix</keyword>
<feature type="compositionally biased region" description="Low complexity" evidence="1">
    <location>
        <begin position="258"/>
        <end position="274"/>
    </location>
</feature>
<protein>
    <submittedName>
        <fullName evidence="3">Hydrogenase expression protein</fullName>
    </submittedName>
</protein>
<name>A0A8J3VJL1_9ACTN</name>
<evidence type="ECO:0000256" key="2">
    <source>
        <dbReference type="SAM" id="Phobius"/>
    </source>
</evidence>
<dbReference type="Gene3D" id="3.30.70.1440">
    <property type="entry name" value="Multidrug efflux transporter AcrB pore domain"/>
    <property type="match status" value="1"/>
</dbReference>
<dbReference type="PANTHER" id="PTHR32063:SF0">
    <property type="entry name" value="SWARMING MOTILITY PROTEIN SWRC"/>
    <property type="match status" value="1"/>
</dbReference>